<protein>
    <submittedName>
        <fullName evidence="2">Uncharacterized protein</fullName>
    </submittedName>
</protein>
<accession>A0ABT7Z1Q3</accession>
<dbReference type="Proteomes" id="UP001174050">
    <property type="component" value="Unassembled WGS sequence"/>
</dbReference>
<evidence type="ECO:0000313" key="3">
    <source>
        <dbReference type="Proteomes" id="UP001174050"/>
    </source>
</evidence>
<feature type="region of interest" description="Disordered" evidence="1">
    <location>
        <begin position="1"/>
        <end position="24"/>
    </location>
</feature>
<proteinExistence type="predicted"/>
<dbReference type="EMBL" id="JAUEPL010000004">
    <property type="protein sequence ID" value="MDN3293395.1"/>
    <property type="molecule type" value="Genomic_DNA"/>
</dbReference>
<evidence type="ECO:0000256" key="1">
    <source>
        <dbReference type="SAM" id="MobiDB-lite"/>
    </source>
</evidence>
<comment type="caution">
    <text evidence="2">The sequence shown here is derived from an EMBL/GenBank/DDBJ whole genome shotgun (WGS) entry which is preliminary data.</text>
</comment>
<keyword evidence="3" id="KW-1185">Reference proteome</keyword>
<dbReference type="RefSeq" id="WP_290110296.1">
    <property type="nucleotide sequence ID" value="NZ_JAUEPL010000004.1"/>
</dbReference>
<organism evidence="2 3">
    <name type="scientific">Streptomyces ficellus</name>
    <dbReference type="NCBI Taxonomy" id="1977088"/>
    <lineage>
        <taxon>Bacteria</taxon>
        <taxon>Bacillati</taxon>
        <taxon>Actinomycetota</taxon>
        <taxon>Actinomycetes</taxon>
        <taxon>Kitasatosporales</taxon>
        <taxon>Streptomycetaceae</taxon>
        <taxon>Streptomyces</taxon>
    </lineage>
</organism>
<reference evidence="2" key="1">
    <citation type="submission" date="2023-06" db="EMBL/GenBank/DDBJ databases">
        <title>WGS-Sequencing of Streptomyces ficellus isolate 21 collected from sand in Gara Djebilet Iron Mine in Algeria.</title>
        <authorList>
            <person name="Zegers G.P."/>
            <person name="Gomez A."/>
            <person name="Gueddou A."/>
            <person name="Zahara A.F."/>
            <person name="Worth M."/>
            <person name="Sevigny J.L."/>
            <person name="Tisa L."/>
        </authorList>
    </citation>
    <scope>NUCLEOTIDE SEQUENCE</scope>
    <source>
        <strain evidence="2">AS11</strain>
    </source>
</reference>
<evidence type="ECO:0000313" key="2">
    <source>
        <dbReference type="EMBL" id="MDN3293395.1"/>
    </source>
</evidence>
<feature type="compositionally biased region" description="Pro residues" evidence="1">
    <location>
        <begin position="117"/>
        <end position="132"/>
    </location>
</feature>
<sequence length="153" mass="16234">MPDTTPDTDPGAGTDADGGSEEPRLWQVKIAMIATSAEHEELMDRLADVLCPDPDHDGPCPVPWGMHSINGDSLTDEERSALFTEIEETNWNLKEGPRTAKAESSSETGGSGQSDCPRPPHVSRPPSMPAPAFPLRFGFAASVGTAGPATRHT</sequence>
<feature type="region of interest" description="Disordered" evidence="1">
    <location>
        <begin position="87"/>
        <end position="134"/>
    </location>
</feature>
<feature type="compositionally biased region" description="Low complexity" evidence="1">
    <location>
        <begin position="1"/>
        <end position="17"/>
    </location>
</feature>
<name>A0ABT7Z1Q3_9ACTN</name>
<gene>
    <name evidence="2" type="ORF">QWM81_04930</name>
</gene>